<accession>A0A7S3Q1M7</accession>
<protein>
    <recommendedName>
        <fullName evidence="2">JmjC domain-containing protein</fullName>
    </recommendedName>
</protein>
<dbReference type="InterPro" id="IPR050910">
    <property type="entry name" value="JMJD6_ArgDemeth/LysHydrox"/>
</dbReference>
<organism evidence="3">
    <name type="scientific">Chaetoceros debilis</name>
    <dbReference type="NCBI Taxonomy" id="122233"/>
    <lineage>
        <taxon>Eukaryota</taxon>
        <taxon>Sar</taxon>
        <taxon>Stramenopiles</taxon>
        <taxon>Ochrophyta</taxon>
        <taxon>Bacillariophyta</taxon>
        <taxon>Coscinodiscophyceae</taxon>
        <taxon>Chaetocerotophycidae</taxon>
        <taxon>Chaetocerotales</taxon>
        <taxon>Chaetocerotaceae</taxon>
        <taxon>Chaetoceros</taxon>
    </lineage>
</organism>
<dbReference type="GO" id="GO:0005634">
    <property type="term" value="C:nucleus"/>
    <property type="evidence" value="ECO:0007669"/>
    <property type="project" value="TreeGrafter"/>
</dbReference>
<evidence type="ECO:0000259" key="2">
    <source>
        <dbReference type="PROSITE" id="PS51184"/>
    </source>
</evidence>
<gene>
    <name evidence="3" type="ORF">CDEB00056_LOCUS7270</name>
</gene>
<evidence type="ECO:0000256" key="1">
    <source>
        <dbReference type="SAM" id="SignalP"/>
    </source>
</evidence>
<reference evidence="3" key="1">
    <citation type="submission" date="2021-01" db="EMBL/GenBank/DDBJ databases">
        <authorList>
            <person name="Corre E."/>
            <person name="Pelletier E."/>
            <person name="Niang G."/>
            <person name="Scheremetjew M."/>
            <person name="Finn R."/>
            <person name="Kale V."/>
            <person name="Holt S."/>
            <person name="Cochrane G."/>
            <person name="Meng A."/>
            <person name="Brown T."/>
            <person name="Cohen L."/>
        </authorList>
    </citation>
    <scope>NUCLEOTIDE SEQUENCE</scope>
    <source>
        <strain evidence="3">MM31A-1</strain>
    </source>
</reference>
<dbReference type="InterPro" id="IPR003347">
    <property type="entry name" value="JmjC_dom"/>
</dbReference>
<keyword evidence="1" id="KW-0732">Signal</keyword>
<dbReference type="AlphaFoldDB" id="A0A7S3Q1M7"/>
<feature type="domain" description="JmjC" evidence="2">
    <location>
        <begin position="149"/>
        <end position="306"/>
    </location>
</feature>
<dbReference type="PANTHER" id="PTHR12480:SF21">
    <property type="entry name" value="JMJC DOMAIN-CONTAINING PROTEIN 8"/>
    <property type="match status" value="1"/>
</dbReference>
<dbReference type="Gene3D" id="2.60.120.650">
    <property type="entry name" value="Cupin"/>
    <property type="match status" value="1"/>
</dbReference>
<feature type="chain" id="PRO_5030911034" description="JmjC domain-containing protein" evidence="1">
    <location>
        <begin position="30"/>
        <end position="306"/>
    </location>
</feature>
<feature type="signal peptide" evidence="1">
    <location>
        <begin position="1"/>
        <end position="29"/>
    </location>
</feature>
<dbReference type="Pfam" id="PF13621">
    <property type="entry name" value="Cupin_8"/>
    <property type="match status" value="1"/>
</dbReference>
<name>A0A7S3Q1M7_9STRA</name>
<dbReference type="PANTHER" id="PTHR12480">
    <property type="entry name" value="ARGININE DEMETHYLASE AND LYSYL-HYDROXYLASE JMJD"/>
    <property type="match status" value="1"/>
</dbReference>
<evidence type="ECO:0000313" key="3">
    <source>
        <dbReference type="EMBL" id="CAE0462429.1"/>
    </source>
</evidence>
<dbReference type="InterPro" id="IPR041667">
    <property type="entry name" value="Cupin_8"/>
</dbReference>
<dbReference type="EMBL" id="HBIO01009445">
    <property type="protein sequence ID" value="CAE0462429.1"/>
    <property type="molecule type" value="Transcribed_RNA"/>
</dbReference>
<dbReference type="PROSITE" id="PS51184">
    <property type="entry name" value="JMJC"/>
    <property type="match status" value="1"/>
</dbReference>
<proteinExistence type="predicted"/>
<dbReference type="SUPFAM" id="SSF51197">
    <property type="entry name" value="Clavaminate synthase-like"/>
    <property type="match status" value="1"/>
</dbReference>
<sequence length="306" mass="34993">MRKHCLRNFFRFCLYSTLIFVLCISNGDSQTVCSTTGNANNCKADLKSAGEKFKWELESAHRCNIRRVEIKNLFTLFKSGLLPPLYHEPLVIYSDDISKADLSNDGMCSKLSEITSLQNITSTLPDEFEVTLSSSNSFSAHRQTIPLTQYLNETLTSETLPHHLSNETWYLFGETYSDEWQNMLSDFCYPPCQTCTKDLSALSFGIGGRGSGVQWHTHGPGFSLSIHGRKHWILYPPEDKPSYDPDYTSRYWMEETYTKLPEESLPFECTLSPGEQLYFPDLWHHATINLDSYTAFVSTFTTEHGF</sequence>
<dbReference type="GO" id="GO:0000987">
    <property type="term" value="F:cis-regulatory region sequence-specific DNA binding"/>
    <property type="evidence" value="ECO:0007669"/>
    <property type="project" value="TreeGrafter"/>
</dbReference>